<feature type="transmembrane region" description="Helical" evidence="8">
    <location>
        <begin position="32"/>
        <end position="53"/>
    </location>
</feature>
<evidence type="ECO:0000313" key="12">
    <source>
        <dbReference type="Proteomes" id="UP000501830"/>
    </source>
</evidence>
<accession>A0A6G7WKC9</accession>
<dbReference type="CDD" id="cd03254">
    <property type="entry name" value="ABCC_Glucan_exporter_like"/>
    <property type="match status" value="1"/>
</dbReference>
<evidence type="ECO:0000256" key="3">
    <source>
        <dbReference type="ARBA" id="ARBA00022692"/>
    </source>
</evidence>
<keyword evidence="4" id="KW-0547">Nucleotide-binding</keyword>
<evidence type="ECO:0000256" key="6">
    <source>
        <dbReference type="ARBA" id="ARBA00022989"/>
    </source>
</evidence>
<dbReference type="Gene3D" id="1.20.1560.10">
    <property type="entry name" value="ABC transporter type 1, transmembrane domain"/>
    <property type="match status" value="1"/>
</dbReference>
<evidence type="ECO:0000256" key="1">
    <source>
        <dbReference type="ARBA" id="ARBA00004651"/>
    </source>
</evidence>
<dbReference type="SMART" id="SM00382">
    <property type="entry name" value="AAA"/>
    <property type="match status" value="1"/>
</dbReference>
<dbReference type="EMBL" id="CP049889">
    <property type="protein sequence ID" value="QIK52724.1"/>
    <property type="molecule type" value="Genomic_DNA"/>
</dbReference>
<dbReference type="InterPro" id="IPR003439">
    <property type="entry name" value="ABC_transporter-like_ATP-bd"/>
</dbReference>
<keyword evidence="3 8" id="KW-0812">Transmembrane</keyword>
<dbReference type="SUPFAM" id="SSF52540">
    <property type="entry name" value="P-loop containing nucleoside triphosphate hydrolases"/>
    <property type="match status" value="1"/>
</dbReference>
<keyword evidence="12" id="KW-1185">Reference proteome</keyword>
<gene>
    <name evidence="11" type="ORF">G7058_08960</name>
</gene>
<dbReference type="Gene3D" id="3.40.50.300">
    <property type="entry name" value="P-loop containing nucleotide triphosphate hydrolases"/>
    <property type="match status" value="1"/>
</dbReference>
<dbReference type="GO" id="GO:0016887">
    <property type="term" value="F:ATP hydrolysis activity"/>
    <property type="evidence" value="ECO:0007669"/>
    <property type="project" value="InterPro"/>
</dbReference>
<dbReference type="CDD" id="cd18544">
    <property type="entry name" value="ABC_6TM_TmrA_like"/>
    <property type="match status" value="1"/>
</dbReference>
<dbReference type="AlphaFoldDB" id="A0A6G7WKC9"/>
<evidence type="ECO:0000256" key="7">
    <source>
        <dbReference type="ARBA" id="ARBA00023136"/>
    </source>
</evidence>
<dbReference type="Proteomes" id="UP000501830">
    <property type="component" value="Chromosome"/>
</dbReference>
<dbReference type="FunFam" id="3.40.50.300:FF:000287">
    <property type="entry name" value="Multidrug ABC transporter ATP-binding protein"/>
    <property type="match status" value="1"/>
</dbReference>
<comment type="subcellular location">
    <subcellularLocation>
        <location evidence="1">Cell membrane</location>
        <topology evidence="1">Multi-pass membrane protein</topology>
    </subcellularLocation>
</comment>
<evidence type="ECO:0000256" key="2">
    <source>
        <dbReference type="ARBA" id="ARBA00022448"/>
    </source>
</evidence>
<dbReference type="InterPro" id="IPR003593">
    <property type="entry name" value="AAA+_ATPase"/>
</dbReference>
<evidence type="ECO:0000259" key="10">
    <source>
        <dbReference type="PROSITE" id="PS50929"/>
    </source>
</evidence>
<keyword evidence="5 11" id="KW-0067">ATP-binding</keyword>
<evidence type="ECO:0000259" key="9">
    <source>
        <dbReference type="PROSITE" id="PS50893"/>
    </source>
</evidence>
<name>A0A6G7WKC9_9LACT</name>
<feature type="domain" description="ABC transmembrane type-1" evidence="10">
    <location>
        <begin position="1"/>
        <end position="280"/>
    </location>
</feature>
<dbReference type="PANTHER" id="PTHR43394:SF1">
    <property type="entry name" value="ATP-BINDING CASSETTE SUB-FAMILY B MEMBER 10, MITOCHONDRIAL"/>
    <property type="match status" value="1"/>
</dbReference>
<dbReference type="GO" id="GO:0005524">
    <property type="term" value="F:ATP binding"/>
    <property type="evidence" value="ECO:0007669"/>
    <property type="project" value="UniProtKB-KW"/>
</dbReference>
<keyword evidence="2" id="KW-0813">Transport</keyword>
<dbReference type="InterPro" id="IPR011527">
    <property type="entry name" value="ABC1_TM_dom"/>
</dbReference>
<dbReference type="SUPFAM" id="SSF90123">
    <property type="entry name" value="ABC transporter transmembrane region"/>
    <property type="match status" value="1"/>
</dbReference>
<dbReference type="InterPro" id="IPR036640">
    <property type="entry name" value="ABC1_TM_sf"/>
</dbReference>
<dbReference type="PANTHER" id="PTHR43394">
    <property type="entry name" value="ATP-DEPENDENT PERMEASE MDL1, MITOCHONDRIAL"/>
    <property type="match status" value="1"/>
</dbReference>
<protein>
    <submittedName>
        <fullName evidence="11">ABC transporter ATP-binding protein</fullName>
    </submittedName>
</protein>
<dbReference type="Pfam" id="PF00005">
    <property type="entry name" value="ABC_tran"/>
    <property type="match status" value="1"/>
</dbReference>
<dbReference type="GO" id="GO:0015421">
    <property type="term" value="F:ABC-type oligopeptide transporter activity"/>
    <property type="evidence" value="ECO:0007669"/>
    <property type="project" value="TreeGrafter"/>
</dbReference>
<dbReference type="InterPro" id="IPR039421">
    <property type="entry name" value="Type_1_exporter"/>
</dbReference>
<dbReference type="InterPro" id="IPR027417">
    <property type="entry name" value="P-loop_NTPase"/>
</dbReference>
<sequence length="559" mass="62749">MVAVSAINAYLPVMIQRYIDNYLAVGNATMELTIRISLAYLGFVILKLILVYLKDYTFKMASEQTVGSMRNRIYHKVVNLGMRYFDQTPTGSVVSRVTNDTETIKEFWNVFLTFVDGLLNAISIGIAMFALNARLAWIFMAFIPIVIVLMYIYQKYSTIIYGRMREALSQVNAKLSESITGMSIIQHFHQEERMKQEFDVVNQEYVSARISMFRMNALLLMPAVNLIEAVALFIVLWVFGMQFLDMTATDVGVVYAFTSYSKSFFHPIGSMLDSLSVFQDGLVSGSRVMDVLNRDDDAPQAHEGATGEITDGKIEIKNLSFSYDGVNDVLHDVSITANPGETIALVGQTGSGKSSIINVLMRFYDFQKGEILLDGQSIRTIPVKRLRERMGLVLQDSFMFFGNIADNIRLHGNYADAAVESAAQFVNADGFITDLEGGYDAKVIEGGSTFSTGEKQLLSFSRTILRDPKILILDEATANIDTETEKKIQQGLQNMRKGRTTIIIAHRLSTIRDADRIYVLRHGRIIEEGNHDSLIAEGGIYHDMYQLQTFQEKGEEDGE</sequence>
<reference evidence="11 12" key="1">
    <citation type="journal article" date="2017" name="Int. J. Syst. Evol. Microbiol.">
        <title>Jeotgalibaca porci sp. nov. and Jeotgalibaca arthritidis sp. nov., isolated from pigs, and emended description of the genus Jeotgalibaca.</title>
        <authorList>
            <person name="Zamora L."/>
            <person name="Perez-Sancho M."/>
            <person name="Dominguez L."/>
            <person name="Fernandez-Garayzabal J.F."/>
            <person name="Vela A.I."/>
        </authorList>
    </citation>
    <scope>NUCLEOTIDE SEQUENCE [LARGE SCALE GENOMIC DNA]</scope>
    <source>
        <strain evidence="11 12">CCUG 69148</strain>
    </source>
</reference>
<evidence type="ECO:0000256" key="5">
    <source>
        <dbReference type="ARBA" id="ARBA00022840"/>
    </source>
</evidence>
<organism evidence="11 12">
    <name type="scientific">Jeotgalibaca porci</name>
    <dbReference type="NCBI Taxonomy" id="1868793"/>
    <lineage>
        <taxon>Bacteria</taxon>
        <taxon>Bacillati</taxon>
        <taxon>Bacillota</taxon>
        <taxon>Bacilli</taxon>
        <taxon>Lactobacillales</taxon>
        <taxon>Carnobacteriaceae</taxon>
        <taxon>Jeotgalibaca</taxon>
    </lineage>
</organism>
<feature type="transmembrane region" description="Helical" evidence="8">
    <location>
        <begin position="135"/>
        <end position="153"/>
    </location>
</feature>
<dbReference type="GO" id="GO:0005886">
    <property type="term" value="C:plasma membrane"/>
    <property type="evidence" value="ECO:0007669"/>
    <property type="project" value="UniProtKB-SubCell"/>
</dbReference>
<feature type="domain" description="ABC transporter" evidence="9">
    <location>
        <begin position="314"/>
        <end position="547"/>
    </location>
</feature>
<keyword evidence="6 8" id="KW-1133">Transmembrane helix</keyword>
<dbReference type="Pfam" id="PF00664">
    <property type="entry name" value="ABC_membrane"/>
    <property type="match status" value="1"/>
</dbReference>
<keyword evidence="7 8" id="KW-0472">Membrane</keyword>
<dbReference type="KEGG" id="jpo:G7058_08960"/>
<evidence type="ECO:0000313" key="11">
    <source>
        <dbReference type="EMBL" id="QIK52724.1"/>
    </source>
</evidence>
<dbReference type="PROSITE" id="PS50893">
    <property type="entry name" value="ABC_TRANSPORTER_2"/>
    <property type="match status" value="1"/>
</dbReference>
<feature type="transmembrane region" description="Helical" evidence="8">
    <location>
        <begin position="107"/>
        <end position="129"/>
    </location>
</feature>
<evidence type="ECO:0000256" key="4">
    <source>
        <dbReference type="ARBA" id="ARBA00022741"/>
    </source>
</evidence>
<proteinExistence type="predicted"/>
<dbReference type="PROSITE" id="PS50929">
    <property type="entry name" value="ABC_TM1F"/>
    <property type="match status" value="1"/>
</dbReference>
<evidence type="ECO:0000256" key="8">
    <source>
        <dbReference type="SAM" id="Phobius"/>
    </source>
</evidence>
<feature type="transmembrane region" description="Helical" evidence="8">
    <location>
        <begin position="217"/>
        <end position="239"/>
    </location>
</feature>